<evidence type="ECO:0000259" key="1">
    <source>
        <dbReference type="Pfam" id="PF13810"/>
    </source>
</evidence>
<dbReference type="InterPro" id="IPR054469">
    <property type="entry name" value="Pred_hydrolase_N"/>
</dbReference>
<keyword evidence="4" id="KW-1185">Reference proteome</keyword>
<proteinExistence type="predicted"/>
<dbReference type="Pfam" id="PF22905">
    <property type="entry name" value="Hydro_N_hd"/>
    <property type="match status" value="1"/>
</dbReference>
<sequence length="555" mass="58623">MTMQLQSINIPMLIAHAGGDPWAVNQSLQAGRPAQISDLAEAFHGAAVCTAESSQAFADARQRFEAAWNRENGGHPINDSDEVQRVTKSLGAQSLQLPKIGVDLEKIAAALAEAQKAGAARIAALESQLQTLDNMITQALAMEKQADLSEADKRALAAFITTCEDNAINDTKAALNDLLATRNGYEGTLKTTMASLHSEGYDPPQTVGGWFEGPLLPGQVRNLGPIAGTGANPGIPGIGAADLGEVVQLPDGRYLAIFGDSFSGNKAYDGTHYPSVAVPVTFDEQGRPHFGEPLTGPDGSPTILFPPPPQAAGKNTLPAGSIRMRDGTTYMMVAGTTDLNPDGGTWLTKVTNDPAGGWKPIDGSWRPWTPAPNPNNVPHPGTSLTSQPTQISGYQANDGNVYIAADSFDRSQGVTMYRVDPEHVSDRGAWQPWNGSGWGKAGEVATVPLSPDRYGELSFQEVGGKPVVSGFNSSPGVNQVEVRVANTPTDVFSGNSPTVIAHNDNQGTPVSVPQPYGGYIMPGSTLDNLNIFVSQWNTQLNVPYNVQQVLVNPGP</sequence>
<comment type="caution">
    <text evidence="3">The sequence shown here is derived from an EMBL/GenBank/DDBJ whole genome shotgun (WGS) entry which is preliminary data.</text>
</comment>
<gene>
    <name evidence="3" type="ORF">MAAFP003_1668</name>
</gene>
<organism evidence="3 4">
    <name type="scientific">Mycobacterium ahvazicum</name>
    <dbReference type="NCBI Taxonomy" id="1964395"/>
    <lineage>
        <taxon>Bacteria</taxon>
        <taxon>Bacillati</taxon>
        <taxon>Actinomycetota</taxon>
        <taxon>Actinomycetes</taxon>
        <taxon>Mycobacteriales</taxon>
        <taxon>Mycobacteriaceae</taxon>
        <taxon>Mycobacterium</taxon>
        <taxon>Mycobacterium simiae complex</taxon>
    </lineage>
</organism>
<dbReference type="AlphaFoldDB" id="A0A2K4Y870"/>
<feature type="domain" description="DUF4185" evidence="1">
    <location>
        <begin position="237"/>
        <end position="548"/>
    </location>
</feature>
<feature type="domain" description="Predicted hydrolase N-terminal" evidence="2">
    <location>
        <begin position="3"/>
        <end position="196"/>
    </location>
</feature>
<name>A0A2K4Y870_9MYCO</name>
<evidence type="ECO:0000259" key="2">
    <source>
        <dbReference type="Pfam" id="PF22905"/>
    </source>
</evidence>
<dbReference type="Pfam" id="PF13810">
    <property type="entry name" value="DUF4185"/>
    <property type="match status" value="1"/>
</dbReference>
<protein>
    <submittedName>
        <fullName evidence="3">DUF4185 domain-containing protein</fullName>
    </submittedName>
</protein>
<reference evidence="3" key="1">
    <citation type="submission" date="2018-01" db="EMBL/GenBank/DDBJ databases">
        <authorList>
            <consortium name="Urmite Genomes"/>
        </authorList>
    </citation>
    <scope>NUCLEOTIDE SEQUENCE [LARGE SCALE GENOMIC DNA]</scope>
    <source>
        <strain evidence="3">AFP003</strain>
    </source>
</reference>
<accession>A0A2K4Y870</accession>
<dbReference type="InterPro" id="IPR025442">
    <property type="entry name" value="DUF4185"/>
</dbReference>
<dbReference type="Proteomes" id="UP000236318">
    <property type="component" value="Unassembled WGS sequence"/>
</dbReference>
<dbReference type="EMBL" id="FXEG02000002">
    <property type="protein sequence ID" value="SOX52998.1"/>
    <property type="molecule type" value="Genomic_DNA"/>
</dbReference>
<evidence type="ECO:0000313" key="3">
    <source>
        <dbReference type="EMBL" id="SOX52998.1"/>
    </source>
</evidence>
<evidence type="ECO:0000313" key="4">
    <source>
        <dbReference type="Proteomes" id="UP000236318"/>
    </source>
</evidence>